<feature type="transmembrane region" description="Helical" evidence="1">
    <location>
        <begin position="194"/>
        <end position="215"/>
    </location>
</feature>
<feature type="transmembrane region" description="Helical" evidence="1">
    <location>
        <begin position="330"/>
        <end position="347"/>
    </location>
</feature>
<feature type="transmembrane region" description="Helical" evidence="1">
    <location>
        <begin position="120"/>
        <end position="141"/>
    </location>
</feature>
<feature type="transmembrane region" description="Helical" evidence="1">
    <location>
        <begin position="386"/>
        <end position="404"/>
    </location>
</feature>
<evidence type="ECO:0000313" key="2">
    <source>
        <dbReference type="EMBL" id="HJC87766.1"/>
    </source>
</evidence>
<feature type="transmembrane region" description="Helical" evidence="1">
    <location>
        <begin position="50"/>
        <end position="72"/>
    </location>
</feature>
<dbReference type="EMBL" id="DWVS01000180">
    <property type="protein sequence ID" value="HJC87766.1"/>
    <property type="molecule type" value="Genomic_DNA"/>
</dbReference>
<dbReference type="AlphaFoldDB" id="A0A9D2QHM9"/>
<feature type="transmembrane region" description="Helical" evidence="1">
    <location>
        <begin position="153"/>
        <end position="174"/>
    </location>
</feature>
<keyword evidence="1" id="KW-0472">Membrane</keyword>
<feature type="transmembrane region" description="Helical" evidence="1">
    <location>
        <begin position="353"/>
        <end position="374"/>
    </location>
</feature>
<keyword evidence="1" id="KW-0812">Transmembrane</keyword>
<reference evidence="2" key="1">
    <citation type="journal article" date="2021" name="PeerJ">
        <title>Extensive microbial diversity within the chicken gut microbiome revealed by metagenomics and culture.</title>
        <authorList>
            <person name="Gilroy R."/>
            <person name="Ravi A."/>
            <person name="Getino M."/>
            <person name="Pursley I."/>
            <person name="Horton D.L."/>
            <person name="Alikhan N.F."/>
            <person name="Baker D."/>
            <person name="Gharbi K."/>
            <person name="Hall N."/>
            <person name="Watson M."/>
            <person name="Adriaenssens E.M."/>
            <person name="Foster-Nyarko E."/>
            <person name="Jarju S."/>
            <person name="Secka A."/>
            <person name="Antonio M."/>
            <person name="Oren A."/>
            <person name="Chaudhuri R.R."/>
            <person name="La Ragione R."/>
            <person name="Hildebrand F."/>
            <person name="Pallen M.J."/>
        </authorList>
    </citation>
    <scope>NUCLEOTIDE SEQUENCE</scope>
    <source>
        <strain evidence="2">ChiBcec1-1630</strain>
    </source>
</reference>
<evidence type="ECO:0000256" key="1">
    <source>
        <dbReference type="SAM" id="Phobius"/>
    </source>
</evidence>
<reference evidence="2" key="2">
    <citation type="submission" date="2021-04" db="EMBL/GenBank/DDBJ databases">
        <authorList>
            <person name="Gilroy R."/>
        </authorList>
    </citation>
    <scope>NUCLEOTIDE SEQUENCE</scope>
    <source>
        <strain evidence="2">ChiBcec1-1630</strain>
    </source>
</reference>
<gene>
    <name evidence="2" type="ORF">H9926_07110</name>
</gene>
<organism evidence="2 3">
    <name type="scientific">Candidatus Eisenbergiella intestinigallinarum</name>
    <dbReference type="NCBI Taxonomy" id="2838549"/>
    <lineage>
        <taxon>Bacteria</taxon>
        <taxon>Bacillati</taxon>
        <taxon>Bacillota</taxon>
        <taxon>Clostridia</taxon>
        <taxon>Lachnospirales</taxon>
        <taxon>Lachnospiraceae</taxon>
        <taxon>Eisenbergiella</taxon>
    </lineage>
</organism>
<evidence type="ECO:0000313" key="3">
    <source>
        <dbReference type="Proteomes" id="UP000823922"/>
    </source>
</evidence>
<sequence length="429" mass="48190">MAACYKNMVNPKTEAAKLILFLSLTAFSGRIHDFLHSALAERYGGLNADYILRLLALLQLILILIYACRRFLLFCRKNCDSLLLLGIAGHRIPGLFFLANLPLFCLEIFLTAVLKPDFSGIGWSVILSGILNTFLILFGAILLMQSPLYKCRIFLLGAATIGAGGLLYASSLNYQSAYALLMQHPLSRFLFSQYHNFTFGKLAAALSLCALLLYLSGTRYPGTDQPEHAGKSANLAGDLWHRFGGRLIWKKNYLYLYRNADFVIWKLFSSFLLLIAWQSMGGTAPMLLLIYVLCLAAASYLPDSCQLESECRFIYLMSDLSYPEMLKGQIVGGTLLIGDNVLLLLLLMRADPLSFLCALGSVLFLSAYLTNALCSGYPEHVSKMSFIKAIAVMHIPLYSLIKALRDYRRGRDNWTNWKYIERNEKEQYS</sequence>
<name>A0A9D2QHM9_9FIRM</name>
<accession>A0A9D2QHM9</accession>
<comment type="caution">
    <text evidence="2">The sequence shown here is derived from an EMBL/GenBank/DDBJ whole genome shotgun (WGS) entry which is preliminary data.</text>
</comment>
<protein>
    <submittedName>
        <fullName evidence="2">Uncharacterized protein</fullName>
    </submittedName>
</protein>
<dbReference type="Proteomes" id="UP000823922">
    <property type="component" value="Unassembled WGS sequence"/>
</dbReference>
<keyword evidence="1" id="KW-1133">Transmembrane helix</keyword>
<feature type="transmembrane region" description="Helical" evidence="1">
    <location>
        <begin position="92"/>
        <end position="114"/>
    </location>
</feature>
<proteinExistence type="predicted"/>